<evidence type="ECO:0000313" key="2">
    <source>
        <dbReference type="Proteomes" id="UP000054481"/>
    </source>
</evidence>
<accession>A0A0F8A5E8</accession>
<gene>
    <name evidence="1" type="ORF">HIM_05398</name>
</gene>
<dbReference type="EMBL" id="KQ030519">
    <property type="protein sequence ID" value="KJZ75204.1"/>
    <property type="molecule type" value="Genomic_DNA"/>
</dbReference>
<name>A0A0F8A5E8_9HYPO</name>
<dbReference type="OrthoDB" id="2251794at2759"/>
<reference evidence="1 2" key="1">
    <citation type="journal article" date="2014" name="Genome Biol. Evol.">
        <title>Comparative genomics and transcriptomics analyses reveal divergent lifestyle features of nematode endoparasitic fungus Hirsutella minnesotensis.</title>
        <authorList>
            <person name="Lai Y."/>
            <person name="Liu K."/>
            <person name="Zhang X."/>
            <person name="Zhang X."/>
            <person name="Li K."/>
            <person name="Wang N."/>
            <person name="Shu C."/>
            <person name="Wu Y."/>
            <person name="Wang C."/>
            <person name="Bushley K.E."/>
            <person name="Xiang M."/>
            <person name="Liu X."/>
        </authorList>
    </citation>
    <scope>NUCLEOTIDE SEQUENCE [LARGE SCALE GENOMIC DNA]</scope>
    <source>
        <strain evidence="1 2">3608</strain>
    </source>
</reference>
<dbReference type="Proteomes" id="UP000054481">
    <property type="component" value="Unassembled WGS sequence"/>
</dbReference>
<keyword evidence="2" id="KW-1185">Reference proteome</keyword>
<organism evidence="1 2">
    <name type="scientific">Hirsutella minnesotensis 3608</name>
    <dbReference type="NCBI Taxonomy" id="1043627"/>
    <lineage>
        <taxon>Eukaryota</taxon>
        <taxon>Fungi</taxon>
        <taxon>Dikarya</taxon>
        <taxon>Ascomycota</taxon>
        <taxon>Pezizomycotina</taxon>
        <taxon>Sordariomycetes</taxon>
        <taxon>Hypocreomycetidae</taxon>
        <taxon>Hypocreales</taxon>
        <taxon>Ophiocordycipitaceae</taxon>
        <taxon>Hirsutella</taxon>
    </lineage>
</organism>
<sequence>MKFAQALPFLGGFGFAANALPLDETTSSLAGLTSMKMEDASKVSGLDPVQSRNADAIIAQAKKDRVGEHGCTAALTTALSQTGIKILANKKVPDSVKYKHDDLGTQGDSVGIFQQSVQKYKDIACVMKADCSAALFFRDIKAVKGWEKMDVTKLLESTNKAGTPAAFKKFEGQAAKICKDARV</sequence>
<proteinExistence type="predicted"/>
<dbReference type="AlphaFoldDB" id="A0A0F8A5E8"/>
<evidence type="ECO:0000313" key="1">
    <source>
        <dbReference type="EMBL" id="KJZ75204.1"/>
    </source>
</evidence>
<protein>
    <submittedName>
        <fullName evidence="1">Uncharacterized protein</fullName>
    </submittedName>
</protein>